<keyword evidence="9" id="KW-1185">Reference proteome</keyword>
<protein>
    <recommendedName>
        <fullName evidence="2">ribonuclease T2</fullName>
        <ecNumber evidence="2">4.6.1.19</ecNumber>
    </recommendedName>
</protein>
<dbReference type="InterPro" id="IPR033130">
    <property type="entry name" value="RNase_T2_His_AS_2"/>
</dbReference>
<dbReference type="Pfam" id="PF00445">
    <property type="entry name" value="Ribonuclease_T2"/>
    <property type="match status" value="1"/>
</dbReference>
<dbReference type="GO" id="GO:0005576">
    <property type="term" value="C:extracellular region"/>
    <property type="evidence" value="ECO:0007669"/>
    <property type="project" value="TreeGrafter"/>
</dbReference>
<name>A0A9P6PQY6_9FUNG</name>
<accession>A0A9P6PQY6</accession>
<dbReference type="GO" id="GO:0003723">
    <property type="term" value="F:RNA binding"/>
    <property type="evidence" value="ECO:0007669"/>
    <property type="project" value="InterPro"/>
</dbReference>
<organism evidence="8 9">
    <name type="scientific">Actinomortierella ambigua</name>
    <dbReference type="NCBI Taxonomy" id="1343610"/>
    <lineage>
        <taxon>Eukaryota</taxon>
        <taxon>Fungi</taxon>
        <taxon>Fungi incertae sedis</taxon>
        <taxon>Mucoromycota</taxon>
        <taxon>Mortierellomycotina</taxon>
        <taxon>Mortierellomycetes</taxon>
        <taxon>Mortierellales</taxon>
        <taxon>Mortierellaceae</taxon>
        <taxon>Actinomortierella</taxon>
    </lineage>
</organism>
<feature type="compositionally biased region" description="Low complexity" evidence="6">
    <location>
        <begin position="261"/>
        <end position="287"/>
    </location>
</feature>
<dbReference type="CDD" id="cd01061">
    <property type="entry name" value="RNase_T2_euk"/>
    <property type="match status" value="1"/>
</dbReference>
<keyword evidence="7" id="KW-0732">Signal</keyword>
<dbReference type="Proteomes" id="UP000807716">
    <property type="component" value="Unassembled WGS sequence"/>
</dbReference>
<feature type="active site" evidence="4">
    <location>
        <position position="136"/>
    </location>
</feature>
<evidence type="ECO:0000256" key="6">
    <source>
        <dbReference type="SAM" id="MobiDB-lite"/>
    </source>
</evidence>
<evidence type="ECO:0000256" key="2">
    <source>
        <dbReference type="ARBA" id="ARBA00012571"/>
    </source>
</evidence>
<dbReference type="PANTHER" id="PTHR11240">
    <property type="entry name" value="RIBONUCLEASE T2"/>
    <property type="match status" value="1"/>
</dbReference>
<dbReference type="InterPro" id="IPR018188">
    <property type="entry name" value="RNase_T2_His_AS_1"/>
</dbReference>
<evidence type="ECO:0000256" key="5">
    <source>
        <dbReference type="RuleBase" id="RU004328"/>
    </source>
</evidence>
<dbReference type="SUPFAM" id="SSF55895">
    <property type="entry name" value="Ribonuclease Rh-like"/>
    <property type="match status" value="1"/>
</dbReference>
<dbReference type="PROSITE" id="PS00531">
    <property type="entry name" value="RNASE_T2_2"/>
    <property type="match status" value="1"/>
</dbReference>
<evidence type="ECO:0000256" key="3">
    <source>
        <dbReference type="ARBA" id="ARBA00023157"/>
    </source>
</evidence>
<reference evidence="8" key="1">
    <citation type="journal article" date="2020" name="Fungal Divers.">
        <title>Resolving the Mortierellaceae phylogeny through synthesis of multi-gene phylogenetics and phylogenomics.</title>
        <authorList>
            <person name="Vandepol N."/>
            <person name="Liber J."/>
            <person name="Desiro A."/>
            <person name="Na H."/>
            <person name="Kennedy M."/>
            <person name="Barry K."/>
            <person name="Grigoriev I.V."/>
            <person name="Miller A.N."/>
            <person name="O'Donnell K."/>
            <person name="Stajich J.E."/>
            <person name="Bonito G."/>
        </authorList>
    </citation>
    <scope>NUCLEOTIDE SEQUENCE</scope>
    <source>
        <strain evidence="8">BC1065</strain>
    </source>
</reference>
<dbReference type="Gene3D" id="3.90.730.10">
    <property type="entry name" value="Ribonuclease T2-like"/>
    <property type="match status" value="1"/>
</dbReference>
<feature type="active site" evidence="4">
    <location>
        <position position="77"/>
    </location>
</feature>
<comment type="caution">
    <text evidence="8">The sequence shown here is derived from an EMBL/GenBank/DDBJ whole genome shotgun (WGS) entry which is preliminary data.</text>
</comment>
<keyword evidence="3" id="KW-1015">Disulfide bond</keyword>
<dbReference type="GO" id="GO:0006401">
    <property type="term" value="P:RNA catabolic process"/>
    <property type="evidence" value="ECO:0007669"/>
    <property type="project" value="TreeGrafter"/>
</dbReference>
<feature type="active site" evidence="4">
    <location>
        <position position="140"/>
    </location>
</feature>
<evidence type="ECO:0000256" key="7">
    <source>
        <dbReference type="SAM" id="SignalP"/>
    </source>
</evidence>
<comment type="similarity">
    <text evidence="1 5">Belongs to the RNase T2 family.</text>
</comment>
<dbReference type="PANTHER" id="PTHR11240:SF22">
    <property type="entry name" value="RIBONUCLEASE T2"/>
    <property type="match status" value="1"/>
</dbReference>
<dbReference type="AlphaFoldDB" id="A0A9P6PQY6"/>
<feature type="chain" id="PRO_5040113034" description="ribonuclease T2" evidence="7">
    <location>
        <begin position="19"/>
        <end position="341"/>
    </location>
</feature>
<evidence type="ECO:0000256" key="4">
    <source>
        <dbReference type="PIRSR" id="PIRSR633697-1"/>
    </source>
</evidence>
<dbReference type="EC" id="4.6.1.19" evidence="2"/>
<feature type="signal peptide" evidence="7">
    <location>
        <begin position="1"/>
        <end position="18"/>
    </location>
</feature>
<sequence length="341" mass="36664">MKLMTLATSLAVASLAAALPLRGDGIFKRQLTCPVDVVTCSAEANGVDACCLPDNGQLLLVQQWLPGYGPPTEFTMHGLWPNTCSNGIIGFCDDSRKYTDIEARLNSYPGGSSLVKDLHTFWPSYKNDNNAFWAHEWSKHGTCLSNLAPKCTSGAPKDNDVYTYFDQTLKMRSKYNLYQALAENGILPGSTPQTAKIQEAMQAKFGVQAEVNCKGGVLNEIWLYFNVKNGIRDWVPVTPVDTGSCRGAISYPKKTTGGGPKPTTSVVPTPSVKPTTTTPPGSIPTGIQKGKCDTNNATVCVQPGVSHQYSKCVNGTWILNQCKTGLVCHSDSATATRCAAK</sequence>
<proteinExistence type="inferred from homology"/>
<dbReference type="PROSITE" id="PS00530">
    <property type="entry name" value="RNASE_T2_1"/>
    <property type="match status" value="1"/>
</dbReference>
<dbReference type="OrthoDB" id="435754at2759"/>
<dbReference type="InterPro" id="IPR036430">
    <property type="entry name" value="RNase_T2-like_sf"/>
</dbReference>
<gene>
    <name evidence="8" type="primary">RNY1_2</name>
    <name evidence="8" type="ORF">DFQ27_008968</name>
</gene>
<evidence type="ECO:0000313" key="9">
    <source>
        <dbReference type="Proteomes" id="UP000807716"/>
    </source>
</evidence>
<feature type="region of interest" description="Disordered" evidence="6">
    <location>
        <begin position="251"/>
        <end position="287"/>
    </location>
</feature>
<evidence type="ECO:0000256" key="1">
    <source>
        <dbReference type="ARBA" id="ARBA00007469"/>
    </source>
</evidence>
<evidence type="ECO:0000313" key="8">
    <source>
        <dbReference type="EMBL" id="KAG0251151.1"/>
    </source>
</evidence>
<dbReference type="InterPro" id="IPR033697">
    <property type="entry name" value="Ribonuclease_T2_eukaryotic"/>
</dbReference>
<dbReference type="EMBL" id="JAAAJB010000785">
    <property type="protein sequence ID" value="KAG0251151.1"/>
    <property type="molecule type" value="Genomic_DNA"/>
</dbReference>
<dbReference type="GO" id="GO:0033897">
    <property type="term" value="F:ribonuclease T2 activity"/>
    <property type="evidence" value="ECO:0007669"/>
    <property type="project" value="UniProtKB-EC"/>
</dbReference>
<dbReference type="InterPro" id="IPR001568">
    <property type="entry name" value="RNase_T2-like"/>
</dbReference>